<dbReference type="SMART" id="SM00219">
    <property type="entry name" value="TyrKc"/>
    <property type="match status" value="1"/>
</dbReference>
<evidence type="ECO:0000256" key="11">
    <source>
        <dbReference type="ARBA" id="ARBA00023136"/>
    </source>
</evidence>
<dbReference type="Gene3D" id="3.30.200.20">
    <property type="entry name" value="Phosphorylase Kinase, domain 1"/>
    <property type="match status" value="1"/>
</dbReference>
<dbReference type="GO" id="GO:0005524">
    <property type="term" value="F:ATP binding"/>
    <property type="evidence" value="ECO:0007669"/>
    <property type="project" value="UniProtKB-UniRule"/>
</dbReference>
<evidence type="ECO:0000256" key="1">
    <source>
        <dbReference type="ARBA" id="ARBA00004167"/>
    </source>
</evidence>
<dbReference type="PROSITE" id="PS00107">
    <property type="entry name" value="PROTEIN_KINASE_ATP"/>
    <property type="match status" value="1"/>
</dbReference>
<protein>
    <recommendedName>
        <fullName evidence="14">Protein kinase domain-containing protein</fullName>
    </recommendedName>
</protein>
<comment type="caution">
    <text evidence="15">The sequence shown here is derived from an EMBL/GenBank/DDBJ whole genome shotgun (WGS) entry which is preliminary data.</text>
</comment>
<evidence type="ECO:0000256" key="12">
    <source>
        <dbReference type="ARBA" id="ARBA00023180"/>
    </source>
</evidence>
<evidence type="ECO:0000256" key="13">
    <source>
        <dbReference type="PROSITE-ProRule" id="PRU10141"/>
    </source>
</evidence>
<keyword evidence="3" id="KW-0808">Transferase</keyword>
<dbReference type="InterPro" id="IPR000719">
    <property type="entry name" value="Prot_kinase_dom"/>
</dbReference>
<comment type="subcellular location">
    <subcellularLocation>
        <location evidence="1">Membrane</location>
        <topology evidence="1">Single-pass membrane protein</topology>
    </subcellularLocation>
</comment>
<keyword evidence="5" id="KW-0732">Signal</keyword>
<evidence type="ECO:0000256" key="2">
    <source>
        <dbReference type="ARBA" id="ARBA00022527"/>
    </source>
</evidence>
<evidence type="ECO:0000259" key="14">
    <source>
        <dbReference type="PROSITE" id="PS50011"/>
    </source>
</evidence>
<keyword evidence="7 13" id="KW-0547">Nucleotide-binding</keyword>
<reference evidence="15" key="2">
    <citation type="submission" date="2021-12" db="EMBL/GenBank/DDBJ databases">
        <title>Resequencing data analysis of finger millet.</title>
        <authorList>
            <person name="Hatakeyama M."/>
            <person name="Aluri S."/>
            <person name="Balachadran M.T."/>
            <person name="Sivarajan S.R."/>
            <person name="Poveda L."/>
            <person name="Shimizu-Inatsugi R."/>
            <person name="Schlapbach R."/>
            <person name="Sreeman S.M."/>
            <person name="Shimizu K.K."/>
        </authorList>
    </citation>
    <scope>NUCLEOTIDE SEQUENCE</scope>
</reference>
<evidence type="ECO:0000256" key="7">
    <source>
        <dbReference type="ARBA" id="ARBA00022741"/>
    </source>
</evidence>
<dbReference type="FunFam" id="3.30.200.20:FF:000142">
    <property type="entry name" value="Cysteine-rich receptor-like protein kinase 10"/>
    <property type="match status" value="1"/>
</dbReference>
<keyword evidence="8" id="KW-0418">Kinase</keyword>
<keyword evidence="4" id="KW-0812">Transmembrane</keyword>
<evidence type="ECO:0000313" key="16">
    <source>
        <dbReference type="Proteomes" id="UP001054889"/>
    </source>
</evidence>
<dbReference type="InterPro" id="IPR017441">
    <property type="entry name" value="Protein_kinase_ATP_BS"/>
</dbReference>
<dbReference type="GO" id="GO:0005886">
    <property type="term" value="C:plasma membrane"/>
    <property type="evidence" value="ECO:0007669"/>
    <property type="project" value="TreeGrafter"/>
</dbReference>
<evidence type="ECO:0000256" key="8">
    <source>
        <dbReference type="ARBA" id="ARBA00022777"/>
    </source>
</evidence>
<evidence type="ECO:0000256" key="9">
    <source>
        <dbReference type="ARBA" id="ARBA00022840"/>
    </source>
</evidence>
<keyword evidence="9 13" id="KW-0067">ATP-binding</keyword>
<evidence type="ECO:0000313" key="15">
    <source>
        <dbReference type="EMBL" id="GJN32603.1"/>
    </source>
</evidence>
<dbReference type="AlphaFoldDB" id="A0AAV5FD70"/>
<gene>
    <name evidence="15" type="primary">gb21118</name>
    <name evidence="15" type="ORF">PR202_gb21118</name>
</gene>
<evidence type="ECO:0000256" key="4">
    <source>
        <dbReference type="ARBA" id="ARBA00022692"/>
    </source>
</evidence>
<dbReference type="InterPro" id="IPR020635">
    <property type="entry name" value="Tyr_kinase_cat_dom"/>
</dbReference>
<evidence type="ECO:0000256" key="5">
    <source>
        <dbReference type="ARBA" id="ARBA00022729"/>
    </source>
</evidence>
<proteinExistence type="predicted"/>
<dbReference type="PANTHER" id="PTHR27002:SF1040">
    <property type="entry name" value="OS07G0538400 PROTEIN"/>
    <property type="match status" value="1"/>
</dbReference>
<dbReference type="GO" id="GO:0004713">
    <property type="term" value="F:protein tyrosine kinase activity"/>
    <property type="evidence" value="ECO:0007669"/>
    <property type="project" value="InterPro"/>
</dbReference>
<keyword evidence="12" id="KW-0325">Glycoprotein</keyword>
<sequence length="265" mass="29959">MSNKRHRKTTRHTTYFLFPVVYCAPSTGSRSVFSFYRDATIYYNPCMLHYSDVHSLPDNDTGPTSDSYPIINNGNVTSDPERFNEILTALVNATANYAVFNSTRRFATREADFKHGVPQDPRYPTEAEDVELLDSMIIDVSTLRTATGNFDDSNKLGEGGFGAVYKGVLPCSEEIAVKRLSDSSTQGVDELKNELALVAKVKHKNLVRLVGVCLEEQERLLVYDYVPNRSLDPILFGADENEERREQLDWEQRYRIISGIARGLQ</sequence>
<dbReference type="GO" id="GO:0004674">
    <property type="term" value="F:protein serine/threonine kinase activity"/>
    <property type="evidence" value="ECO:0007669"/>
    <property type="project" value="UniProtKB-KW"/>
</dbReference>
<feature type="binding site" evidence="13">
    <location>
        <position position="178"/>
    </location>
    <ligand>
        <name>ATP</name>
        <dbReference type="ChEBI" id="CHEBI:30616"/>
    </ligand>
</feature>
<keyword evidence="16" id="KW-1185">Reference proteome</keyword>
<name>A0AAV5FD70_ELECO</name>
<keyword evidence="6" id="KW-0677">Repeat</keyword>
<reference evidence="15" key="1">
    <citation type="journal article" date="2018" name="DNA Res.">
        <title>Multiple hybrid de novo genome assembly of finger millet, an orphan allotetraploid crop.</title>
        <authorList>
            <person name="Hatakeyama M."/>
            <person name="Aluri S."/>
            <person name="Balachadran M.T."/>
            <person name="Sivarajan S.R."/>
            <person name="Patrignani A."/>
            <person name="Gruter S."/>
            <person name="Poveda L."/>
            <person name="Shimizu-Inatsugi R."/>
            <person name="Baeten J."/>
            <person name="Francoijs K.J."/>
            <person name="Nataraja K.N."/>
            <person name="Reddy Y.A.N."/>
            <person name="Phadnis S."/>
            <person name="Ravikumar R.L."/>
            <person name="Schlapbach R."/>
            <person name="Sreeman S.M."/>
            <person name="Shimizu K.K."/>
        </authorList>
    </citation>
    <scope>NUCLEOTIDE SEQUENCE</scope>
</reference>
<evidence type="ECO:0000256" key="3">
    <source>
        <dbReference type="ARBA" id="ARBA00022679"/>
    </source>
</evidence>
<evidence type="ECO:0000256" key="10">
    <source>
        <dbReference type="ARBA" id="ARBA00022989"/>
    </source>
</evidence>
<dbReference type="SUPFAM" id="SSF56112">
    <property type="entry name" value="Protein kinase-like (PK-like)"/>
    <property type="match status" value="1"/>
</dbReference>
<dbReference type="Pfam" id="PF07714">
    <property type="entry name" value="PK_Tyr_Ser-Thr"/>
    <property type="match status" value="1"/>
</dbReference>
<dbReference type="Proteomes" id="UP001054889">
    <property type="component" value="Unassembled WGS sequence"/>
</dbReference>
<keyword evidence="11" id="KW-0472">Membrane</keyword>
<evidence type="ECO:0000256" key="6">
    <source>
        <dbReference type="ARBA" id="ARBA00022737"/>
    </source>
</evidence>
<organism evidence="15 16">
    <name type="scientific">Eleusine coracana subsp. coracana</name>
    <dbReference type="NCBI Taxonomy" id="191504"/>
    <lineage>
        <taxon>Eukaryota</taxon>
        <taxon>Viridiplantae</taxon>
        <taxon>Streptophyta</taxon>
        <taxon>Embryophyta</taxon>
        <taxon>Tracheophyta</taxon>
        <taxon>Spermatophyta</taxon>
        <taxon>Magnoliopsida</taxon>
        <taxon>Liliopsida</taxon>
        <taxon>Poales</taxon>
        <taxon>Poaceae</taxon>
        <taxon>PACMAD clade</taxon>
        <taxon>Chloridoideae</taxon>
        <taxon>Cynodonteae</taxon>
        <taxon>Eleusininae</taxon>
        <taxon>Eleusine</taxon>
    </lineage>
</organism>
<dbReference type="EMBL" id="BQKI01000084">
    <property type="protein sequence ID" value="GJN32603.1"/>
    <property type="molecule type" value="Genomic_DNA"/>
</dbReference>
<keyword evidence="2" id="KW-0723">Serine/threonine-protein kinase</keyword>
<dbReference type="InterPro" id="IPR001245">
    <property type="entry name" value="Ser-Thr/Tyr_kinase_cat_dom"/>
</dbReference>
<dbReference type="PANTHER" id="PTHR27002">
    <property type="entry name" value="RECEPTOR-LIKE SERINE/THREONINE-PROTEIN KINASE SD1-8"/>
    <property type="match status" value="1"/>
</dbReference>
<accession>A0AAV5FD70</accession>
<keyword evidence="10" id="KW-1133">Transmembrane helix</keyword>
<dbReference type="PROSITE" id="PS50011">
    <property type="entry name" value="PROTEIN_KINASE_DOM"/>
    <property type="match status" value="1"/>
</dbReference>
<dbReference type="InterPro" id="IPR011009">
    <property type="entry name" value="Kinase-like_dom_sf"/>
</dbReference>
<feature type="domain" description="Protein kinase" evidence="14">
    <location>
        <begin position="150"/>
        <end position="265"/>
    </location>
</feature>